<feature type="domain" description="TraG P-loop" evidence="1">
    <location>
        <begin position="421"/>
        <end position="813"/>
    </location>
</feature>
<evidence type="ECO:0000313" key="3">
    <source>
        <dbReference type="Proteomes" id="UP000428260"/>
    </source>
</evidence>
<organism evidence="2 3">
    <name type="scientific">Maribellus comscasis</name>
    <dbReference type="NCBI Taxonomy" id="2681766"/>
    <lineage>
        <taxon>Bacteria</taxon>
        <taxon>Pseudomonadati</taxon>
        <taxon>Bacteroidota</taxon>
        <taxon>Bacteroidia</taxon>
        <taxon>Marinilabiliales</taxon>
        <taxon>Prolixibacteraceae</taxon>
        <taxon>Maribellus</taxon>
    </lineage>
</organism>
<sequence>MDGTKRKQPGNCPSSLPSKDASASLKVMKAKPIEKCLPVLGFHGDILVSDNLDLSFGLKLRLPELLSCSNEQLYLLHDTFGRAVNLLPENTLLHKQDFFLAGAFSETINQDSLDKSYLKLFKGRSYLEHECYMYISMLNVGLLKNYLSSALLFSKKQKMQESWMNEKAGELRSNLVSLFTQNGIVCEPVTREQAVGDDKQPGLIERYLTLNFREGQPVLGGIDFRDRLRVMDRFVEILSLSDYTHVPSELRPLTGHPRTGLPVSFTYPVTWHLPFSHITNQFIYVPGQQEVKATLESNYKKIYSLSRFSSENKVNAGLIENFLDTVQSTGEKIVKTHFNVVLMESSLRELKQYKSETGSAFSQMNCFPYQHTFDLPLLFFVCVPFSTQLPETELFITQVPQACCLTNFEGPVTDSTSEFTIRLSNRQEGCPVKIDLSDEPMRRNIIHNRNKIIIGGSGSGKSFFTNHFLRQYAENGNCHIVLLDVGRSYELLTRYLDEQLKDKGGARLVEFTEENPISFNPFVAGGEADMEHRQTILSVLYTIYKENLSEMEKDVIARSVSEFFKTENLERSFNGYYNFCLEYIPQLVEEQSLEFNSNEFFFILGKYYNGGEYDYLLNKPMQTDEFFTCPFLVFELDNIKDHPVIFPVATLIIMDIFLQKMRKLKGVRKVICVEEAWKAIATSQMAGYVKYFFKTIRKFFGEAIVVTQEVDDVISSPIIRDAIINNADTRILLDMGKFKNKFGQISQVLGLTEFQKEQVLSVNKNLPADRKFKEVFIALGASSKVFALEVSRPEYYCYTSEQKEKELILKKLQGNNTLFEILESM</sequence>
<dbReference type="PANTHER" id="PTHR38467">
    <property type="match status" value="1"/>
</dbReference>
<dbReference type="Pfam" id="PF19044">
    <property type="entry name" value="P-loop_TraG"/>
    <property type="match status" value="1"/>
</dbReference>
<dbReference type="PANTHER" id="PTHR38467:SF1">
    <property type="entry name" value="CONJUGATIVE TRANSFER: ASSEMBLY"/>
    <property type="match status" value="1"/>
</dbReference>
<evidence type="ECO:0000259" key="1">
    <source>
        <dbReference type="Pfam" id="PF19044"/>
    </source>
</evidence>
<dbReference type="InterPro" id="IPR043964">
    <property type="entry name" value="P-loop_TraG"/>
</dbReference>
<protein>
    <submittedName>
        <fullName evidence="2">TraG family conjugative transposon ATPase</fullName>
    </submittedName>
</protein>
<dbReference type="RefSeq" id="WP_158871866.1">
    <property type="nucleotide sequence ID" value="NZ_CP046401.1"/>
</dbReference>
<dbReference type="Gene3D" id="1.10.8.730">
    <property type="match status" value="1"/>
</dbReference>
<name>A0A6I6JYS1_9BACT</name>
<dbReference type="NCBIfam" id="TIGR03783">
    <property type="entry name" value="Bac_Flav_CT_G"/>
    <property type="match status" value="1"/>
</dbReference>
<dbReference type="Gene3D" id="3.40.50.300">
    <property type="entry name" value="P-loop containing nucleotide triphosphate hydrolases"/>
    <property type="match status" value="1"/>
</dbReference>
<dbReference type="InterPro" id="IPR027417">
    <property type="entry name" value="P-loop_NTPase"/>
</dbReference>
<dbReference type="InterPro" id="IPR022509">
    <property type="entry name" value="Conjugation_ATPase_TraG"/>
</dbReference>
<gene>
    <name evidence="2" type="primary">traG</name>
    <name evidence="2" type="ORF">GM418_29865</name>
</gene>
<dbReference type="SUPFAM" id="SSF52540">
    <property type="entry name" value="P-loop containing nucleoside triphosphate hydrolases"/>
    <property type="match status" value="1"/>
</dbReference>
<accession>A0A6I6JYS1</accession>
<dbReference type="Proteomes" id="UP000428260">
    <property type="component" value="Chromosome"/>
</dbReference>
<dbReference type="KEGG" id="mcos:GM418_29865"/>
<dbReference type="AlphaFoldDB" id="A0A6I6JYS1"/>
<reference evidence="2 3" key="1">
    <citation type="submission" date="2019-11" db="EMBL/GenBank/DDBJ databases">
        <authorList>
            <person name="Zheng R.K."/>
            <person name="Sun C.M."/>
        </authorList>
    </citation>
    <scope>NUCLEOTIDE SEQUENCE [LARGE SCALE GENOMIC DNA]</scope>
    <source>
        <strain evidence="2 3">WC007</strain>
    </source>
</reference>
<proteinExistence type="predicted"/>
<dbReference type="EMBL" id="CP046401">
    <property type="protein sequence ID" value="QGY47721.1"/>
    <property type="molecule type" value="Genomic_DNA"/>
</dbReference>
<evidence type="ECO:0000313" key="2">
    <source>
        <dbReference type="EMBL" id="QGY47721.1"/>
    </source>
</evidence>
<dbReference type="InterPro" id="IPR053155">
    <property type="entry name" value="F-pilin_assembly_TraC"/>
</dbReference>
<keyword evidence="3" id="KW-1185">Reference proteome</keyword>